<organism evidence="1">
    <name type="scientific">Oryza glumipatula</name>
    <dbReference type="NCBI Taxonomy" id="40148"/>
    <lineage>
        <taxon>Eukaryota</taxon>
        <taxon>Viridiplantae</taxon>
        <taxon>Streptophyta</taxon>
        <taxon>Embryophyta</taxon>
        <taxon>Tracheophyta</taxon>
        <taxon>Spermatophyta</taxon>
        <taxon>Magnoliopsida</taxon>
        <taxon>Liliopsida</taxon>
        <taxon>Poales</taxon>
        <taxon>Poaceae</taxon>
        <taxon>BOP clade</taxon>
        <taxon>Oryzoideae</taxon>
        <taxon>Oryzeae</taxon>
        <taxon>Oryzinae</taxon>
        <taxon>Oryza</taxon>
    </lineage>
</organism>
<dbReference type="Proteomes" id="UP000026961">
    <property type="component" value="Chromosome 9"/>
</dbReference>
<dbReference type="PROSITE" id="PS51257">
    <property type="entry name" value="PROKAR_LIPOPROTEIN"/>
    <property type="match status" value="1"/>
</dbReference>
<dbReference type="Gramene" id="OGLUM09G09220.1">
    <property type="protein sequence ID" value="OGLUM09G09220.1"/>
    <property type="gene ID" value="OGLUM09G09220"/>
</dbReference>
<evidence type="ECO:0000313" key="2">
    <source>
        <dbReference type="Proteomes" id="UP000026961"/>
    </source>
</evidence>
<accession>A0A0E0B2G6</accession>
<name>A0A0E0B2G6_9ORYZ</name>
<keyword evidence="2" id="KW-1185">Reference proteome</keyword>
<reference evidence="1" key="2">
    <citation type="submission" date="2018-05" db="EMBL/GenBank/DDBJ databases">
        <title>OgluRS3 (Oryza glumaepatula Reference Sequence Version 3).</title>
        <authorList>
            <person name="Zhang J."/>
            <person name="Kudrna D."/>
            <person name="Lee S."/>
            <person name="Talag J."/>
            <person name="Welchert J."/>
            <person name="Wing R.A."/>
        </authorList>
    </citation>
    <scope>NUCLEOTIDE SEQUENCE [LARGE SCALE GENOMIC DNA]</scope>
</reference>
<dbReference type="AlphaFoldDB" id="A0A0E0B2G6"/>
<proteinExistence type="predicted"/>
<dbReference type="EnsemblPlants" id="OGLUM09G09220.1">
    <property type="protein sequence ID" value="OGLUM09G09220.1"/>
    <property type="gene ID" value="OGLUM09G09220"/>
</dbReference>
<sequence length="68" mass="7487">MPKFGKYTQNNAITLACKQHPPHARREPCQLYTSEHKVHYTWELAGAAAAMATSPASTSDGSCRNPRT</sequence>
<evidence type="ECO:0000313" key="1">
    <source>
        <dbReference type="EnsemblPlants" id="OGLUM09G09220.1"/>
    </source>
</evidence>
<protein>
    <submittedName>
        <fullName evidence="1">Uncharacterized protein</fullName>
    </submittedName>
</protein>
<dbReference type="HOGENOM" id="CLU_2798110_0_0_1"/>
<reference evidence="1" key="1">
    <citation type="submission" date="2015-04" db="UniProtKB">
        <authorList>
            <consortium name="EnsemblPlants"/>
        </authorList>
    </citation>
    <scope>IDENTIFICATION</scope>
</reference>